<keyword evidence="3" id="KW-0812">Transmembrane</keyword>
<dbReference type="InterPro" id="IPR033308">
    <property type="entry name" value="PGAP5/Cdc1/Ted1"/>
</dbReference>
<reference evidence="4 5" key="1">
    <citation type="journal article" date="2015" name="Genome Announc.">
        <title>Draft Genome Sequence and Gene Annotation of the Entomopathogenic Fungus Verticillium hemipterigenum.</title>
        <authorList>
            <person name="Horn F."/>
            <person name="Habel A."/>
            <person name="Scharf D.H."/>
            <person name="Dworschak J."/>
            <person name="Brakhage A.A."/>
            <person name="Guthke R."/>
            <person name="Hertweck C."/>
            <person name="Linde J."/>
        </authorList>
    </citation>
    <scope>NUCLEOTIDE SEQUENCE [LARGE SCALE GENOMIC DNA]</scope>
</reference>
<dbReference type="HOGENOM" id="CLU_021690_0_0_1"/>
<dbReference type="PROSITE" id="PS51257">
    <property type="entry name" value="PROKAR_LIPOPROTEIN"/>
    <property type="match status" value="1"/>
</dbReference>
<dbReference type="GO" id="GO:0016020">
    <property type="term" value="C:membrane"/>
    <property type="evidence" value="ECO:0007669"/>
    <property type="project" value="GOC"/>
</dbReference>
<feature type="region of interest" description="Disordered" evidence="2">
    <location>
        <begin position="581"/>
        <end position="608"/>
    </location>
</feature>
<feature type="transmembrane region" description="Helical" evidence="3">
    <location>
        <begin position="12"/>
        <end position="31"/>
    </location>
</feature>
<proteinExistence type="predicted"/>
<evidence type="ECO:0000256" key="1">
    <source>
        <dbReference type="ARBA" id="ARBA00023136"/>
    </source>
</evidence>
<dbReference type="PANTHER" id="PTHR13315:SF1">
    <property type="entry name" value="PROTEIN TED1"/>
    <property type="match status" value="1"/>
</dbReference>
<evidence type="ECO:0000256" key="3">
    <source>
        <dbReference type="SAM" id="Phobius"/>
    </source>
</evidence>
<dbReference type="PANTHER" id="PTHR13315">
    <property type="entry name" value="METALLO PHOSPHOESTERASE RELATED"/>
    <property type="match status" value="1"/>
</dbReference>
<dbReference type="OrthoDB" id="9984693at2759"/>
<accession>A0A0A1TR26</accession>
<feature type="compositionally biased region" description="Basic and acidic residues" evidence="2">
    <location>
        <begin position="581"/>
        <end position="593"/>
    </location>
</feature>
<keyword evidence="3" id="KW-1133">Transmembrane helix</keyword>
<organism evidence="4 5">
    <name type="scientific">[Torrubiella] hemipterigena</name>
    <dbReference type="NCBI Taxonomy" id="1531966"/>
    <lineage>
        <taxon>Eukaryota</taxon>
        <taxon>Fungi</taxon>
        <taxon>Dikarya</taxon>
        <taxon>Ascomycota</taxon>
        <taxon>Pezizomycotina</taxon>
        <taxon>Sordariomycetes</taxon>
        <taxon>Hypocreomycetidae</taxon>
        <taxon>Hypocreales</taxon>
        <taxon>Clavicipitaceae</taxon>
        <taxon>Clavicipitaceae incertae sedis</taxon>
        <taxon>'Torrubiella' clade</taxon>
    </lineage>
</organism>
<evidence type="ECO:0000313" key="4">
    <source>
        <dbReference type="EMBL" id="CEJ94293.1"/>
    </source>
</evidence>
<evidence type="ECO:0008006" key="6">
    <source>
        <dbReference type="Google" id="ProtNLM"/>
    </source>
</evidence>
<keyword evidence="1 3" id="KW-0472">Membrane</keyword>
<gene>
    <name evidence="4" type="ORF">VHEMI09834</name>
</gene>
<evidence type="ECO:0000313" key="5">
    <source>
        <dbReference type="Proteomes" id="UP000039046"/>
    </source>
</evidence>
<name>A0A0A1TR26_9HYPO</name>
<dbReference type="GO" id="GO:0006506">
    <property type="term" value="P:GPI anchor biosynthetic process"/>
    <property type="evidence" value="ECO:0007669"/>
    <property type="project" value="InterPro"/>
</dbReference>
<dbReference type="SUPFAM" id="SSF56300">
    <property type="entry name" value="Metallo-dependent phosphatases"/>
    <property type="match status" value="1"/>
</dbReference>
<dbReference type="EMBL" id="CDHN01000006">
    <property type="protein sequence ID" value="CEJ94293.1"/>
    <property type="molecule type" value="Genomic_DNA"/>
</dbReference>
<keyword evidence="5" id="KW-1185">Reference proteome</keyword>
<dbReference type="GO" id="GO:0005783">
    <property type="term" value="C:endoplasmic reticulum"/>
    <property type="evidence" value="ECO:0007669"/>
    <property type="project" value="TreeGrafter"/>
</dbReference>
<dbReference type="Proteomes" id="UP000039046">
    <property type="component" value="Unassembled WGS sequence"/>
</dbReference>
<dbReference type="AlphaFoldDB" id="A0A0A1TR26"/>
<dbReference type="InterPro" id="IPR029052">
    <property type="entry name" value="Metallo-depent_PP-like"/>
</dbReference>
<dbReference type="STRING" id="1531966.A0A0A1TR26"/>
<sequence>MTVAPKLRNAFGILLPLAVACTIYLYLYPVFSQCAFPLPSRNAADAFHHTTKLHWPYAQTDDLATIPTERAPFRLLTFGDPQLEGDTSIPVAYLGLFPHIGNIFKHLTFQTRHNSLWERLRWIIHDSIDIYMIDIPDILESFRKVFDLWGNDFYLAHIYRALHWWTKPTHVTVLGDLLGSQWIDDAEFERRGHRFWNRTFKGGIRVDDSVAMYPLAEYNLSGILNGAEEEAIWTKRIINVAGNHDIGYAGDLTVERMERFERIFGKANYELRFELPVEDEMSKSTIYHNETNPYSRRLQPELRILVLNDMNLDTPAKSIPLQDQTYDFINKAIGTGEDVNDLGRFTLLLTHIPLYKPEGVCVDAPFFDFHGAHDGGGVKEQYLLSYDASKGLLEGIFGMSGDVNAAGNGKGRRGMILNGHDHEGCDTYHFINQTNGTEASERRWEVNTWPTALEADVMNKPNHPGLREITVRSMMGDFGGNAGLLSMWFNFTTWAWEHEYVSCPLGRQHLWWLTHILDLGVILLAILWPTAAIVESKGVDLDAKIGEVAAYGRRALELLHRQMLKAQRVWNAAVAELMKPDEVHGDTKHEVKGSKSPKKAGQKAHKKA</sequence>
<protein>
    <recommendedName>
        <fullName evidence="6">Calcineurin-like phosphoesterase domain-containing protein</fullName>
    </recommendedName>
</protein>
<evidence type="ECO:0000256" key="2">
    <source>
        <dbReference type="SAM" id="MobiDB-lite"/>
    </source>
</evidence>
<feature type="compositionally biased region" description="Basic residues" evidence="2">
    <location>
        <begin position="595"/>
        <end position="608"/>
    </location>
</feature>